<evidence type="ECO:0000256" key="1">
    <source>
        <dbReference type="SAM" id="Coils"/>
    </source>
</evidence>
<protein>
    <submittedName>
        <fullName evidence="3">Uncharacterized protein</fullName>
    </submittedName>
</protein>
<name>A0AAW0F3D2_9TRYP</name>
<keyword evidence="4" id="KW-1185">Reference proteome</keyword>
<feature type="region of interest" description="Disordered" evidence="2">
    <location>
        <begin position="187"/>
        <end position="257"/>
    </location>
</feature>
<feature type="region of interest" description="Disordered" evidence="2">
    <location>
        <begin position="750"/>
        <end position="785"/>
    </location>
</feature>
<gene>
    <name evidence="3" type="ORF">NESM_000124800</name>
</gene>
<feature type="coiled-coil region" evidence="1">
    <location>
        <begin position="540"/>
        <end position="567"/>
    </location>
</feature>
<dbReference type="AlphaFoldDB" id="A0AAW0F3D2"/>
<accession>A0AAW0F3D2</accession>
<sequence length="785" mass="86354">MEKRCTRRVGDACWSSTTRDVLHLVWQPRVVNLCRSCAADTALWKAPRSSPTPGVSHCGGSWTASRGGLRRLGSAHQAFAALGCRGVSTTTSTSSAPVAAAKPVTAQDPAASSGDMPVAPELLSELRSILQGQDELRWLPVSELYASLPPDVRRTYVKPHKTMLHVLQKSASDFSLTLSATGVYYAKGVMSTPGPDATDRKDARRSSGESTKHSTAQTEAPTPAVVAAAAAEEARASARSASLSTSPTPLDSTASGQPDPVDFFYDVQLTDTPKPPLDFDVPSTAREVDGSTSSTNGAVIALRDFVAYIPPFFVPVEEVVKNMPGYTAEHLEVYLNVKAIELVTVDGVRYVRLHGNYGDLSLDGCEIAERLYEHRRPLVQLVDAFVAAFQGTCDTWMPLPELLRRAGPAVVAQLPYTGTAAIMYFAQMQHRFAFAVRQVPGASGEAPSTTTEAAVLLRKPGYSGLDPKSTPTPKSFSALITLIHGNHQLDIDVVQSALSHEVQAELNAYYGGLTGFFAAHKPVFFVPPETPTVVMRTRFRMRQQRSAMSLEEQLRVAMEERDKHRIRTLRRKIAFRDDPSHPFHDPENLAKEVSKHLPRRGFVSMRNFLWRSVPEELLMFMPKRARSFFKNYPQYFVLFEHQIPGSWCLCRPDQPLPRGVIRQDFTEVDLVRLVAEILQQRGPRHASQIHLNLPFGAQEVLRRRYGGVYFFVIRYPEYFNAVLKTETGNMMSSAVIHLINVPNEDQLNASAMDASNTPTNPSALSPTGGSSGGEDDDDECDDGLD</sequence>
<organism evidence="3 4">
    <name type="scientific">Novymonas esmeraldas</name>
    <dbReference type="NCBI Taxonomy" id="1808958"/>
    <lineage>
        <taxon>Eukaryota</taxon>
        <taxon>Discoba</taxon>
        <taxon>Euglenozoa</taxon>
        <taxon>Kinetoplastea</taxon>
        <taxon>Metakinetoplastina</taxon>
        <taxon>Trypanosomatida</taxon>
        <taxon>Trypanosomatidae</taxon>
        <taxon>Novymonas</taxon>
    </lineage>
</organism>
<reference evidence="3 4" key="1">
    <citation type="journal article" date="2021" name="MBio">
        <title>A New Model Trypanosomatid, Novymonas esmeraldas: Genomic Perception of Its 'Candidatus Pandoraea novymonadis' Endosymbiont.</title>
        <authorList>
            <person name="Zakharova A."/>
            <person name="Saura A."/>
            <person name="Butenko A."/>
            <person name="Podesvova L."/>
            <person name="Warmusova S."/>
            <person name="Kostygov A.Y."/>
            <person name="Nenarokova A."/>
            <person name="Lukes J."/>
            <person name="Opperdoes F.R."/>
            <person name="Yurchenko V."/>
        </authorList>
    </citation>
    <scope>NUCLEOTIDE SEQUENCE [LARGE SCALE GENOMIC DNA]</scope>
    <source>
        <strain evidence="3 4">E262AT.01</strain>
    </source>
</reference>
<keyword evidence="1" id="KW-0175">Coiled coil</keyword>
<evidence type="ECO:0000256" key="2">
    <source>
        <dbReference type="SAM" id="MobiDB-lite"/>
    </source>
</evidence>
<dbReference type="EMBL" id="JAECZO010000007">
    <property type="protein sequence ID" value="KAK7200679.1"/>
    <property type="molecule type" value="Genomic_DNA"/>
</dbReference>
<feature type="compositionally biased region" description="Polar residues" evidence="2">
    <location>
        <begin position="750"/>
        <end position="767"/>
    </location>
</feature>
<evidence type="ECO:0000313" key="4">
    <source>
        <dbReference type="Proteomes" id="UP001430356"/>
    </source>
</evidence>
<evidence type="ECO:0000313" key="3">
    <source>
        <dbReference type="EMBL" id="KAK7200679.1"/>
    </source>
</evidence>
<comment type="caution">
    <text evidence="3">The sequence shown here is derived from an EMBL/GenBank/DDBJ whole genome shotgun (WGS) entry which is preliminary data.</text>
</comment>
<dbReference type="Proteomes" id="UP001430356">
    <property type="component" value="Unassembled WGS sequence"/>
</dbReference>
<proteinExistence type="predicted"/>
<feature type="compositionally biased region" description="Basic and acidic residues" evidence="2">
    <location>
        <begin position="197"/>
        <end position="212"/>
    </location>
</feature>
<feature type="compositionally biased region" description="Acidic residues" evidence="2">
    <location>
        <begin position="773"/>
        <end position="785"/>
    </location>
</feature>
<feature type="compositionally biased region" description="Low complexity" evidence="2">
    <location>
        <begin position="220"/>
        <end position="255"/>
    </location>
</feature>